<protein>
    <submittedName>
        <fullName evidence="1">Uncharacterized protein</fullName>
    </submittedName>
</protein>
<organism evidence="1 2">
    <name type="scientific">Blomia tropicalis</name>
    <name type="common">Mite</name>
    <dbReference type="NCBI Taxonomy" id="40697"/>
    <lineage>
        <taxon>Eukaryota</taxon>
        <taxon>Metazoa</taxon>
        <taxon>Ecdysozoa</taxon>
        <taxon>Arthropoda</taxon>
        <taxon>Chelicerata</taxon>
        <taxon>Arachnida</taxon>
        <taxon>Acari</taxon>
        <taxon>Acariformes</taxon>
        <taxon>Sarcoptiformes</taxon>
        <taxon>Astigmata</taxon>
        <taxon>Glycyphagoidea</taxon>
        <taxon>Echimyopodidae</taxon>
        <taxon>Blomia</taxon>
    </lineage>
</organism>
<reference evidence="1" key="1">
    <citation type="submission" date="2022-12" db="EMBL/GenBank/DDBJ databases">
        <title>Genome assemblies of Blomia tropicalis.</title>
        <authorList>
            <person name="Cui Y."/>
        </authorList>
    </citation>
    <scope>NUCLEOTIDE SEQUENCE</scope>
    <source>
        <tissue evidence="1">Adult mites</tissue>
    </source>
</reference>
<dbReference type="Proteomes" id="UP001142055">
    <property type="component" value="Chromosome 1"/>
</dbReference>
<name>A0A9Q0MBU8_BLOTA</name>
<sequence length="123" mass="14540">MTRQEQNWLVGCQKYFGDKIRNAPNVFLKQEKVDTRCQKMLMTAVENGKKGRHHRTITIEQDRVQMPTIDKNLRVRPSTQKHEDWVHSNSFCRLYMAYDVCPLISMQNNSKQITCIVATNIRR</sequence>
<keyword evidence="2" id="KW-1185">Reference proteome</keyword>
<comment type="caution">
    <text evidence="1">The sequence shown here is derived from an EMBL/GenBank/DDBJ whole genome shotgun (WGS) entry which is preliminary data.</text>
</comment>
<accession>A0A9Q0MBU8</accession>
<proteinExistence type="predicted"/>
<evidence type="ECO:0000313" key="2">
    <source>
        <dbReference type="Proteomes" id="UP001142055"/>
    </source>
</evidence>
<evidence type="ECO:0000313" key="1">
    <source>
        <dbReference type="EMBL" id="KAJ6223035.1"/>
    </source>
</evidence>
<dbReference type="AlphaFoldDB" id="A0A9Q0MBU8"/>
<dbReference type="EMBL" id="JAPWDV010000001">
    <property type="protein sequence ID" value="KAJ6223035.1"/>
    <property type="molecule type" value="Genomic_DNA"/>
</dbReference>
<gene>
    <name evidence="1" type="ORF">RDWZM_001580</name>
</gene>